<comment type="similarity">
    <text evidence="1">Belongs to the UPF0065 (bug) family.</text>
</comment>
<gene>
    <name evidence="3" type="ORF">ACFQ0V_10655</name>
</gene>
<evidence type="ECO:0000313" key="4">
    <source>
        <dbReference type="Proteomes" id="UP001596976"/>
    </source>
</evidence>
<dbReference type="PANTHER" id="PTHR42928:SF3">
    <property type="entry name" value="UPF0065 PROTEIN YFLP"/>
    <property type="match status" value="1"/>
</dbReference>
<dbReference type="PANTHER" id="PTHR42928">
    <property type="entry name" value="TRICARBOXYLATE-BINDING PROTEIN"/>
    <property type="match status" value="1"/>
</dbReference>
<dbReference type="SUPFAM" id="SSF53850">
    <property type="entry name" value="Periplasmic binding protein-like II"/>
    <property type="match status" value="1"/>
</dbReference>
<dbReference type="PIRSF" id="PIRSF017082">
    <property type="entry name" value="YflP"/>
    <property type="match status" value="1"/>
</dbReference>
<keyword evidence="4" id="KW-1185">Reference proteome</keyword>
<dbReference type="Pfam" id="PF03401">
    <property type="entry name" value="TctC"/>
    <property type="match status" value="1"/>
</dbReference>
<keyword evidence="2" id="KW-0732">Signal</keyword>
<dbReference type="PROSITE" id="PS51257">
    <property type="entry name" value="PROKAR_LIPOPROTEIN"/>
    <property type="match status" value="1"/>
</dbReference>
<evidence type="ECO:0000256" key="1">
    <source>
        <dbReference type="ARBA" id="ARBA00006987"/>
    </source>
</evidence>
<dbReference type="Proteomes" id="UP001596976">
    <property type="component" value="Unassembled WGS sequence"/>
</dbReference>
<accession>A0ABW3GYF0</accession>
<dbReference type="InterPro" id="IPR005064">
    <property type="entry name" value="BUG"/>
</dbReference>
<sequence>MKKKWLLFLSVLSFTLILVACGDNEKTEAPSTDGGSEEATDWKPSKPIEIIAPAGAGGGWDTTARTVAKVLEEQKIVEQRFAVVNKPGGGGSIGWSYIKSKDTDDHLLFPTSPPIMFVPLNNQSDLGHKDFTPIAALTADYGAYIVSADSPYENMNDLIEAMKNDPTSVSVVGVSSPGSMDHMQFIKSVGVAGVDVKDVKYVSAQDGNAMTMLLGGQVDVMSTDVGEAVEQYRAGNIRVLAITAPERLQDEIVSEFPTLIEQGIDDSFIIWRGMMGPGNMSPEAAKFYEAALKEMSETDEWKQELERYGWEPNWMGSEEFKKFLDEQYDTIEKLMIDIGLREQN</sequence>
<name>A0ABW3GYF0_9BACL</name>
<dbReference type="Gene3D" id="3.40.190.10">
    <property type="entry name" value="Periplasmic binding protein-like II"/>
    <property type="match status" value="1"/>
</dbReference>
<evidence type="ECO:0000256" key="2">
    <source>
        <dbReference type="SAM" id="SignalP"/>
    </source>
</evidence>
<dbReference type="Gene3D" id="3.40.190.150">
    <property type="entry name" value="Bordetella uptake gene, domain 1"/>
    <property type="match status" value="1"/>
</dbReference>
<feature type="chain" id="PRO_5047305027" evidence="2">
    <location>
        <begin position="21"/>
        <end position="344"/>
    </location>
</feature>
<reference evidence="4" key="1">
    <citation type="journal article" date="2019" name="Int. J. Syst. Evol. Microbiol.">
        <title>The Global Catalogue of Microorganisms (GCM) 10K type strain sequencing project: providing services to taxonomists for standard genome sequencing and annotation.</title>
        <authorList>
            <consortium name="The Broad Institute Genomics Platform"/>
            <consortium name="The Broad Institute Genome Sequencing Center for Infectious Disease"/>
            <person name="Wu L."/>
            <person name="Ma J."/>
        </authorList>
    </citation>
    <scope>NUCLEOTIDE SEQUENCE [LARGE SCALE GENOMIC DNA]</scope>
    <source>
        <strain evidence="4">CCUG 63563</strain>
    </source>
</reference>
<dbReference type="EMBL" id="JBHTJF010000034">
    <property type="protein sequence ID" value="MFD0944201.1"/>
    <property type="molecule type" value="Genomic_DNA"/>
</dbReference>
<dbReference type="CDD" id="cd07012">
    <property type="entry name" value="PBP2_Bug_TTT"/>
    <property type="match status" value="1"/>
</dbReference>
<proteinExistence type="inferred from homology"/>
<protein>
    <submittedName>
        <fullName evidence="3">Tripartite tricarboxylate transporter substrate binding protein</fullName>
    </submittedName>
</protein>
<feature type="signal peptide" evidence="2">
    <location>
        <begin position="1"/>
        <end position="20"/>
    </location>
</feature>
<comment type="caution">
    <text evidence="3">The sequence shown here is derived from an EMBL/GenBank/DDBJ whole genome shotgun (WGS) entry which is preliminary data.</text>
</comment>
<dbReference type="RefSeq" id="WP_381013203.1">
    <property type="nucleotide sequence ID" value="NZ_JBHTJF010000034.1"/>
</dbReference>
<organism evidence="3 4">
    <name type="scientific">Savagea faecisuis</name>
    <dbReference type="NCBI Taxonomy" id="1274803"/>
    <lineage>
        <taxon>Bacteria</taxon>
        <taxon>Bacillati</taxon>
        <taxon>Bacillota</taxon>
        <taxon>Bacilli</taxon>
        <taxon>Bacillales</taxon>
        <taxon>Caryophanaceae</taxon>
        <taxon>Savagea</taxon>
    </lineage>
</organism>
<evidence type="ECO:0000313" key="3">
    <source>
        <dbReference type="EMBL" id="MFD0944201.1"/>
    </source>
</evidence>
<dbReference type="InterPro" id="IPR042100">
    <property type="entry name" value="Bug_dom1"/>
</dbReference>